<evidence type="ECO:0000256" key="8">
    <source>
        <dbReference type="RuleBase" id="RU366009"/>
    </source>
</evidence>
<dbReference type="RefSeq" id="WP_087108262.1">
    <property type="nucleotide sequence ID" value="NZ_CBCSCN010000009.1"/>
</dbReference>
<keyword evidence="6 8" id="KW-0862">Zinc</keyword>
<comment type="cofactor">
    <cofactor evidence="8">
        <name>Zn(2+)</name>
        <dbReference type="ChEBI" id="CHEBI:29105"/>
    </cofactor>
    <text evidence="8">Binds 1 zinc ion per subunit.</text>
</comment>
<dbReference type="Gene3D" id="2.30.40.10">
    <property type="entry name" value="Urease, subunit C, domain 1"/>
    <property type="match status" value="1"/>
</dbReference>
<dbReference type="AlphaFoldDB" id="A0A1X7AJQ8"/>
<dbReference type="GO" id="GO:0006147">
    <property type="term" value="P:guanine catabolic process"/>
    <property type="evidence" value="ECO:0007669"/>
    <property type="project" value="UniProtKB-UniRule"/>
</dbReference>
<dbReference type="Gene3D" id="3.20.20.140">
    <property type="entry name" value="Metal-dependent hydrolases"/>
    <property type="match status" value="1"/>
</dbReference>
<keyword evidence="4 8" id="KW-0479">Metal-binding</keyword>
<dbReference type="NCBIfam" id="TIGR02967">
    <property type="entry name" value="guan_deamin"/>
    <property type="match status" value="1"/>
</dbReference>
<comment type="catalytic activity">
    <reaction evidence="8">
        <text>guanine + H2O + H(+) = xanthine + NH4(+)</text>
        <dbReference type="Rhea" id="RHEA:14665"/>
        <dbReference type="ChEBI" id="CHEBI:15377"/>
        <dbReference type="ChEBI" id="CHEBI:15378"/>
        <dbReference type="ChEBI" id="CHEBI:16235"/>
        <dbReference type="ChEBI" id="CHEBI:17712"/>
        <dbReference type="ChEBI" id="CHEBI:28938"/>
        <dbReference type="EC" id="3.5.4.3"/>
    </reaction>
</comment>
<comment type="similarity">
    <text evidence="2 8">Belongs to the metallo-dependent hydrolases superfamily. ATZ/TRZ family.</text>
</comment>
<evidence type="ECO:0000313" key="10">
    <source>
        <dbReference type="EMBL" id="SMA42060.1"/>
    </source>
</evidence>
<keyword evidence="11" id="KW-1185">Reference proteome</keyword>
<evidence type="ECO:0000259" key="9">
    <source>
        <dbReference type="Pfam" id="PF01979"/>
    </source>
</evidence>
<keyword evidence="5 8" id="KW-0378">Hydrolase</keyword>
<dbReference type="EMBL" id="FWPT01000003">
    <property type="protein sequence ID" value="SMA42060.1"/>
    <property type="molecule type" value="Genomic_DNA"/>
</dbReference>
<dbReference type="InterPro" id="IPR014311">
    <property type="entry name" value="Guanine_deaminase"/>
</dbReference>
<dbReference type="SUPFAM" id="SSF51556">
    <property type="entry name" value="Metallo-dependent hydrolases"/>
    <property type="match status" value="1"/>
</dbReference>
<evidence type="ECO:0000256" key="7">
    <source>
        <dbReference type="NCBIfam" id="TIGR02967"/>
    </source>
</evidence>
<comment type="pathway">
    <text evidence="1 8">Purine metabolism; guanine degradation; xanthine from guanine: step 1/1.</text>
</comment>
<protein>
    <recommendedName>
        <fullName evidence="3 7">Guanine deaminase</fullName>
        <shortName evidence="8">Guanase</shortName>
        <ecNumber evidence="3 7">3.5.4.3</ecNumber>
    </recommendedName>
    <alternativeName>
        <fullName evidence="8">Guanine aminohydrolase</fullName>
    </alternativeName>
</protein>
<proteinExistence type="inferred from homology"/>
<comment type="function">
    <text evidence="8">Catalyzes the hydrolytic deamination of guanine, producing xanthine and ammonia.</text>
</comment>
<organism evidence="10 11">
    <name type="scientific">Parendozoicomonas haliclonae</name>
    <dbReference type="NCBI Taxonomy" id="1960125"/>
    <lineage>
        <taxon>Bacteria</taxon>
        <taxon>Pseudomonadati</taxon>
        <taxon>Pseudomonadota</taxon>
        <taxon>Gammaproteobacteria</taxon>
        <taxon>Oceanospirillales</taxon>
        <taxon>Endozoicomonadaceae</taxon>
        <taxon>Parendozoicomonas</taxon>
    </lineage>
</organism>
<dbReference type="Pfam" id="PF01979">
    <property type="entry name" value="Amidohydro_1"/>
    <property type="match status" value="1"/>
</dbReference>
<accession>A0A1X7AJQ8</accession>
<dbReference type="InterPro" id="IPR011059">
    <property type="entry name" value="Metal-dep_hydrolase_composite"/>
</dbReference>
<evidence type="ECO:0000256" key="2">
    <source>
        <dbReference type="ARBA" id="ARBA00006745"/>
    </source>
</evidence>
<evidence type="ECO:0000256" key="4">
    <source>
        <dbReference type="ARBA" id="ARBA00022723"/>
    </source>
</evidence>
<evidence type="ECO:0000256" key="1">
    <source>
        <dbReference type="ARBA" id="ARBA00004984"/>
    </source>
</evidence>
<evidence type="ECO:0000256" key="5">
    <source>
        <dbReference type="ARBA" id="ARBA00022801"/>
    </source>
</evidence>
<dbReference type="GO" id="GO:0008892">
    <property type="term" value="F:guanine deaminase activity"/>
    <property type="evidence" value="ECO:0007669"/>
    <property type="project" value="UniProtKB-UniRule"/>
</dbReference>
<dbReference type="OrthoDB" id="9787621at2"/>
<dbReference type="InterPro" id="IPR051607">
    <property type="entry name" value="Metallo-dep_hydrolases"/>
</dbReference>
<dbReference type="InterPro" id="IPR032466">
    <property type="entry name" value="Metal_Hydrolase"/>
</dbReference>
<evidence type="ECO:0000256" key="6">
    <source>
        <dbReference type="ARBA" id="ARBA00022833"/>
    </source>
</evidence>
<dbReference type="InterPro" id="IPR006680">
    <property type="entry name" value="Amidohydro-rel"/>
</dbReference>
<dbReference type="Proteomes" id="UP000196573">
    <property type="component" value="Unassembled WGS sequence"/>
</dbReference>
<dbReference type="PANTHER" id="PTHR11271:SF6">
    <property type="entry name" value="GUANINE DEAMINASE"/>
    <property type="match status" value="1"/>
</dbReference>
<dbReference type="EC" id="3.5.4.3" evidence="3 7"/>
<dbReference type="PANTHER" id="PTHR11271">
    <property type="entry name" value="GUANINE DEAMINASE"/>
    <property type="match status" value="1"/>
</dbReference>
<dbReference type="UniPathway" id="UPA00603">
    <property type="reaction ID" value="UER00660"/>
</dbReference>
<sequence length="458" mass="50258">MDHSEIVFGILGNAFHCPVMGEFEYLENALITVDTAGRIQAVLRPEEYQSSGIVQALEGQGRLQRLTASQYLIPGLIDLHNHAPQWPQMGKGLDLPLYDWLSNYTFPLEAKYQDLEFARQVYGDLVQSTLSSGTTSAVYFSSLHLEPSLVLAETCLDKGQRAFVGKVCMDDPDQCPDYYRQSAQQSLYETETFNHAVAGMKGNQGLVSSVVTPRFIPSCTEGLLKELGQFATANDCYVQTHCSESDWARDYSQQKYGETDISVYERTGLLGRKTLLAHSIFLTNQDILIIKDRGAGIAHCPLSNMCFANAAMTTRELLDQGVHCGLGSDVAASVTPSMLRSCFDAVTHSRVREEGTSTHRPAGERGESNTRISLVESFWMATAGGGQSLDQNIGLFKAGFGFDAVVVDAAVPDCDLTIWPGMDSPADILEKIISTTSRHNVTRVWVQGRQVIDKKTAG</sequence>
<name>A0A1X7AJQ8_9GAMM</name>
<dbReference type="GO" id="GO:0005829">
    <property type="term" value="C:cytosol"/>
    <property type="evidence" value="ECO:0007669"/>
    <property type="project" value="TreeGrafter"/>
</dbReference>
<evidence type="ECO:0000256" key="3">
    <source>
        <dbReference type="ARBA" id="ARBA00012781"/>
    </source>
</evidence>
<dbReference type="GO" id="GO:0008270">
    <property type="term" value="F:zinc ion binding"/>
    <property type="evidence" value="ECO:0007669"/>
    <property type="project" value="UniProtKB-UniRule"/>
</dbReference>
<feature type="domain" description="Amidohydrolase-related" evidence="9">
    <location>
        <begin position="71"/>
        <end position="451"/>
    </location>
</feature>
<reference evidence="10 11" key="1">
    <citation type="submission" date="2017-03" db="EMBL/GenBank/DDBJ databases">
        <authorList>
            <person name="Afonso C.L."/>
            <person name="Miller P.J."/>
            <person name="Scott M.A."/>
            <person name="Spackman E."/>
            <person name="Goraichik I."/>
            <person name="Dimitrov K.M."/>
            <person name="Suarez D.L."/>
            <person name="Swayne D.E."/>
        </authorList>
    </citation>
    <scope>NUCLEOTIDE SEQUENCE [LARGE SCALE GENOMIC DNA]</scope>
    <source>
        <strain evidence="10">SB41UT1</strain>
    </source>
</reference>
<gene>
    <name evidence="10" type="primary">guaD</name>
    <name evidence="10" type="ORF">EHSB41UT_01383</name>
</gene>
<evidence type="ECO:0000313" key="11">
    <source>
        <dbReference type="Proteomes" id="UP000196573"/>
    </source>
</evidence>